<evidence type="ECO:0000256" key="4">
    <source>
        <dbReference type="ARBA" id="ARBA00022723"/>
    </source>
</evidence>
<dbReference type="NCBIfam" id="TIGR01016">
    <property type="entry name" value="sucCoAbeta"/>
    <property type="match status" value="1"/>
</dbReference>
<keyword evidence="5 8" id="KW-0547">Nucleotide-binding</keyword>
<dbReference type="Gene3D" id="3.40.50.261">
    <property type="entry name" value="Succinyl-CoA synthetase domains"/>
    <property type="match status" value="1"/>
</dbReference>
<dbReference type="KEGG" id="erz:ER308_14235"/>
<dbReference type="InterPro" id="IPR017866">
    <property type="entry name" value="Succ-CoA_synthase_bsu_CS"/>
</dbReference>
<keyword evidence="7 8" id="KW-0460">Magnesium</keyword>
<dbReference type="HAMAP" id="MF_00558">
    <property type="entry name" value="Succ_CoA_beta"/>
    <property type="match status" value="1"/>
</dbReference>
<evidence type="ECO:0000256" key="2">
    <source>
        <dbReference type="ARBA" id="ARBA00022532"/>
    </source>
</evidence>
<sequence>MDLMEYQGKELFRSHGIPTTPRGEVTRDAAEAERLAAGFGGPVMVKAQVLTGGRGKAGGVKYCPDPSAAREAAEAILGLDISGHTTELVLVEPASDIAEEYYLSVLHDRVTKGYLVIASVEGGVEIEEVNRRTPEKVVKAELDPTRSLSDRQAREILEQAQFPAEVVDEAASLLTRLHQGFVASDATLFEINPLIKTTEGRVIALDSKVSIDGSALFRHPELEGWGDVVGGDSREAQAQQKGLQYVELDGDIGVMGNGAGLVMATLDVVNEAGGHPANFLDAGGGASAESMATGIAFVLENPEVSAMLVNIFGGITRCDDVAHGVLGAIEQIGGLDKKLVVRLDGTNADAGRDILEQAGNPNLVPAEKMDDAAQKVVELAGESR</sequence>
<keyword evidence="2 8" id="KW-0816">Tricarboxylic acid cycle</keyword>
<dbReference type="SUPFAM" id="SSF56059">
    <property type="entry name" value="Glutathione synthetase ATP-binding domain-like"/>
    <property type="match status" value="1"/>
</dbReference>
<feature type="binding site" evidence="8">
    <location>
        <position position="192"/>
    </location>
    <ligand>
        <name>Mg(2+)</name>
        <dbReference type="ChEBI" id="CHEBI:18420"/>
    </ligand>
</feature>
<dbReference type="PANTHER" id="PTHR11815:SF10">
    <property type="entry name" value="SUCCINATE--COA LIGASE [GDP-FORMING] SUBUNIT BETA, MITOCHONDRIAL"/>
    <property type="match status" value="1"/>
</dbReference>
<evidence type="ECO:0000256" key="6">
    <source>
        <dbReference type="ARBA" id="ARBA00022840"/>
    </source>
</evidence>
<evidence type="ECO:0000259" key="9">
    <source>
        <dbReference type="PROSITE" id="PS50975"/>
    </source>
</evidence>
<comment type="pathway">
    <text evidence="8">Carbohydrate metabolism; tricarboxylic acid cycle; succinate from succinyl-CoA (ligase route): step 1/1.</text>
</comment>
<evidence type="ECO:0000256" key="3">
    <source>
        <dbReference type="ARBA" id="ARBA00022598"/>
    </source>
</evidence>
<feature type="binding site" evidence="8">
    <location>
        <position position="95"/>
    </location>
    <ligand>
        <name>ATP</name>
        <dbReference type="ChEBI" id="CHEBI:30616"/>
    </ligand>
</feature>
<feature type="binding site" evidence="8">
    <location>
        <begin position="314"/>
        <end position="316"/>
    </location>
    <ligand>
        <name>substrate</name>
        <note>ligand shared with subunit alpha</note>
    </ligand>
</feature>
<dbReference type="InterPro" id="IPR005811">
    <property type="entry name" value="SUCC_ACL_C"/>
</dbReference>
<dbReference type="GO" id="GO:0000287">
    <property type="term" value="F:magnesium ion binding"/>
    <property type="evidence" value="ECO:0007669"/>
    <property type="project" value="UniProtKB-UniRule"/>
</dbReference>
<evidence type="ECO:0000313" key="11">
    <source>
        <dbReference type="Proteomes" id="UP000291469"/>
    </source>
</evidence>
<comment type="similarity">
    <text evidence="1 8">Belongs to the succinate/malate CoA ligase beta subunit family.</text>
</comment>
<keyword evidence="11" id="KW-1185">Reference proteome</keyword>
<comment type="subunit">
    <text evidence="8">Heterotetramer of two alpha and two beta subunits.</text>
</comment>
<dbReference type="InterPro" id="IPR016102">
    <property type="entry name" value="Succinyl-CoA_synth-like"/>
</dbReference>
<accession>A0A411YHP6</accession>
<protein>
    <recommendedName>
        <fullName evidence="8">Succinate--CoA ligase [ADP-forming] subunit beta</fullName>
        <ecNumber evidence="8">6.2.1.5</ecNumber>
    </recommendedName>
    <alternativeName>
        <fullName evidence="8">Succinyl-CoA synthetase subunit beta</fullName>
        <shortName evidence="8">SCS-beta</shortName>
    </alternativeName>
</protein>
<evidence type="ECO:0000256" key="7">
    <source>
        <dbReference type="ARBA" id="ARBA00022842"/>
    </source>
</evidence>
<dbReference type="PROSITE" id="PS01217">
    <property type="entry name" value="SUCCINYL_COA_LIG_3"/>
    <property type="match status" value="1"/>
</dbReference>
<dbReference type="Pfam" id="PF00549">
    <property type="entry name" value="Ligase_CoA"/>
    <property type="match status" value="1"/>
</dbReference>
<dbReference type="FunFam" id="3.40.50.261:FF:000007">
    <property type="entry name" value="Succinate--CoA ligase [ADP-forming] subunit beta"/>
    <property type="match status" value="1"/>
</dbReference>
<keyword evidence="6 8" id="KW-0067">ATP-binding</keyword>
<dbReference type="PANTHER" id="PTHR11815">
    <property type="entry name" value="SUCCINYL-COA SYNTHETASE BETA CHAIN"/>
    <property type="match status" value="1"/>
</dbReference>
<dbReference type="RefSeq" id="WP_131155597.1">
    <property type="nucleotide sequence ID" value="NZ_CP036402.1"/>
</dbReference>
<dbReference type="GO" id="GO:0004775">
    <property type="term" value="F:succinate-CoA ligase (ADP-forming) activity"/>
    <property type="evidence" value="ECO:0007669"/>
    <property type="project" value="UniProtKB-UniRule"/>
</dbReference>
<evidence type="ECO:0000313" key="10">
    <source>
        <dbReference type="EMBL" id="QBI20602.1"/>
    </source>
</evidence>
<dbReference type="GO" id="GO:0005524">
    <property type="term" value="F:ATP binding"/>
    <property type="evidence" value="ECO:0007669"/>
    <property type="project" value="UniProtKB-UniRule"/>
</dbReference>
<reference evidence="10 11" key="1">
    <citation type="submission" date="2019-01" db="EMBL/GenBank/DDBJ databases">
        <title>Egibacter rhizosphaerae EGI 80759T.</title>
        <authorList>
            <person name="Chen D.-D."/>
            <person name="Tian Y."/>
            <person name="Jiao J.-Y."/>
            <person name="Zhang X.-T."/>
            <person name="Zhang Y.-G."/>
            <person name="Zhang Y."/>
            <person name="Xiao M."/>
            <person name="Shu W.-S."/>
            <person name="Li W.-J."/>
        </authorList>
    </citation>
    <scope>NUCLEOTIDE SEQUENCE [LARGE SCALE GENOMIC DNA]</scope>
    <source>
        <strain evidence="10 11">EGI 80759</strain>
    </source>
</reference>
<feature type="binding site" evidence="8">
    <location>
        <position position="92"/>
    </location>
    <ligand>
        <name>ATP</name>
        <dbReference type="ChEBI" id="CHEBI:30616"/>
    </ligand>
</feature>
<dbReference type="EMBL" id="CP036402">
    <property type="protein sequence ID" value="QBI20602.1"/>
    <property type="molecule type" value="Genomic_DNA"/>
</dbReference>
<dbReference type="GO" id="GO:0006099">
    <property type="term" value="P:tricarboxylic acid cycle"/>
    <property type="evidence" value="ECO:0007669"/>
    <property type="project" value="UniProtKB-UniRule"/>
</dbReference>
<comment type="catalytic activity">
    <reaction evidence="8">
        <text>succinate + ATP + CoA = succinyl-CoA + ADP + phosphate</text>
        <dbReference type="Rhea" id="RHEA:17661"/>
        <dbReference type="ChEBI" id="CHEBI:30031"/>
        <dbReference type="ChEBI" id="CHEBI:30616"/>
        <dbReference type="ChEBI" id="CHEBI:43474"/>
        <dbReference type="ChEBI" id="CHEBI:57287"/>
        <dbReference type="ChEBI" id="CHEBI:57292"/>
        <dbReference type="ChEBI" id="CHEBI:456216"/>
        <dbReference type="EC" id="6.2.1.5"/>
    </reaction>
</comment>
<evidence type="ECO:0000256" key="5">
    <source>
        <dbReference type="ARBA" id="ARBA00022741"/>
    </source>
</evidence>
<dbReference type="NCBIfam" id="NF001913">
    <property type="entry name" value="PRK00696.1"/>
    <property type="match status" value="1"/>
</dbReference>
<proteinExistence type="inferred from homology"/>
<comment type="catalytic activity">
    <reaction evidence="8">
        <text>GTP + succinate + CoA = succinyl-CoA + GDP + phosphate</text>
        <dbReference type="Rhea" id="RHEA:22120"/>
        <dbReference type="ChEBI" id="CHEBI:30031"/>
        <dbReference type="ChEBI" id="CHEBI:37565"/>
        <dbReference type="ChEBI" id="CHEBI:43474"/>
        <dbReference type="ChEBI" id="CHEBI:57287"/>
        <dbReference type="ChEBI" id="CHEBI:57292"/>
        <dbReference type="ChEBI" id="CHEBI:58189"/>
    </reaction>
</comment>
<comment type="function">
    <text evidence="8">Succinyl-CoA synthetase functions in the citric acid cycle (TCA), coupling the hydrolysis of succinyl-CoA to the synthesis of either ATP or GTP and thus represents the only step of substrate-level phosphorylation in the TCA. The beta subunit provides nucleotide specificity of the enzyme and binds the substrate succinate, while the binding sites for coenzyme A and phosphate are found in the alpha subunit.</text>
</comment>
<dbReference type="InterPro" id="IPR013815">
    <property type="entry name" value="ATP_grasp_subdomain_1"/>
</dbReference>
<dbReference type="PROSITE" id="PS50975">
    <property type="entry name" value="ATP_GRASP"/>
    <property type="match status" value="1"/>
</dbReference>
<gene>
    <name evidence="8" type="primary">sucC</name>
    <name evidence="10" type="ORF">ER308_14235</name>
</gene>
<dbReference type="EC" id="6.2.1.5" evidence="8"/>
<dbReference type="PIRSF" id="PIRSF001554">
    <property type="entry name" value="SucCS_beta"/>
    <property type="match status" value="1"/>
</dbReference>
<dbReference type="InterPro" id="IPR013650">
    <property type="entry name" value="ATP-grasp_succ-CoA_synth-type"/>
</dbReference>
<organism evidence="10 11">
    <name type="scientific">Egibacter rhizosphaerae</name>
    <dbReference type="NCBI Taxonomy" id="1670831"/>
    <lineage>
        <taxon>Bacteria</taxon>
        <taxon>Bacillati</taxon>
        <taxon>Actinomycetota</taxon>
        <taxon>Nitriliruptoria</taxon>
        <taxon>Egibacterales</taxon>
        <taxon>Egibacteraceae</taxon>
        <taxon>Egibacter</taxon>
    </lineage>
</organism>
<feature type="binding site" evidence="8">
    <location>
        <position position="257"/>
    </location>
    <ligand>
        <name>substrate</name>
        <note>ligand shared with subunit alpha</note>
    </ligand>
</feature>
<evidence type="ECO:0000256" key="1">
    <source>
        <dbReference type="ARBA" id="ARBA00009182"/>
    </source>
</evidence>
<dbReference type="AlphaFoldDB" id="A0A411YHP6"/>
<name>A0A411YHP6_9ACTN</name>
<feature type="binding site" evidence="8">
    <location>
        <position position="100"/>
    </location>
    <ligand>
        <name>ATP</name>
        <dbReference type="ChEBI" id="CHEBI:30616"/>
    </ligand>
</feature>
<dbReference type="Proteomes" id="UP000291469">
    <property type="component" value="Chromosome"/>
</dbReference>
<dbReference type="InterPro" id="IPR005809">
    <property type="entry name" value="Succ_CoA_ligase-like_bsu"/>
</dbReference>
<keyword evidence="4 8" id="KW-0479">Metal-binding</keyword>
<dbReference type="GO" id="GO:0042709">
    <property type="term" value="C:succinate-CoA ligase complex"/>
    <property type="evidence" value="ECO:0007669"/>
    <property type="project" value="TreeGrafter"/>
</dbReference>
<dbReference type="InterPro" id="IPR011761">
    <property type="entry name" value="ATP-grasp"/>
</dbReference>
<dbReference type="GO" id="GO:0004776">
    <property type="term" value="F:succinate-CoA ligase (GDP-forming) activity"/>
    <property type="evidence" value="ECO:0007669"/>
    <property type="project" value="RHEA"/>
</dbReference>
<dbReference type="OrthoDB" id="9802602at2"/>
<feature type="binding site" evidence="8">
    <location>
        <begin position="53"/>
        <end position="55"/>
    </location>
    <ligand>
        <name>ATP</name>
        <dbReference type="ChEBI" id="CHEBI:30616"/>
    </ligand>
</feature>
<evidence type="ECO:0000256" key="8">
    <source>
        <dbReference type="HAMAP-Rule" id="MF_00558"/>
    </source>
</evidence>
<dbReference type="UniPathway" id="UPA00223">
    <property type="reaction ID" value="UER00999"/>
</dbReference>
<dbReference type="Gene3D" id="3.30.470.20">
    <property type="entry name" value="ATP-grasp fold, B domain"/>
    <property type="match status" value="1"/>
</dbReference>
<dbReference type="GO" id="GO:0006104">
    <property type="term" value="P:succinyl-CoA metabolic process"/>
    <property type="evidence" value="ECO:0007669"/>
    <property type="project" value="TreeGrafter"/>
</dbReference>
<dbReference type="Gene3D" id="3.30.1490.20">
    <property type="entry name" value="ATP-grasp fold, A domain"/>
    <property type="match status" value="1"/>
</dbReference>
<dbReference type="GO" id="GO:0005829">
    <property type="term" value="C:cytosol"/>
    <property type="evidence" value="ECO:0007669"/>
    <property type="project" value="TreeGrafter"/>
</dbReference>
<feature type="binding site" evidence="8">
    <location>
        <position position="46"/>
    </location>
    <ligand>
        <name>ATP</name>
        <dbReference type="ChEBI" id="CHEBI:30616"/>
    </ligand>
</feature>
<feature type="binding site" evidence="8">
    <location>
        <position position="206"/>
    </location>
    <ligand>
        <name>Mg(2+)</name>
        <dbReference type="ChEBI" id="CHEBI:18420"/>
    </ligand>
</feature>
<comment type="cofactor">
    <cofactor evidence="8">
        <name>Mg(2+)</name>
        <dbReference type="ChEBI" id="CHEBI:18420"/>
    </cofactor>
    <text evidence="8">Binds 1 Mg(2+) ion per subunit.</text>
</comment>
<keyword evidence="3 8" id="KW-0436">Ligase</keyword>
<dbReference type="FunFam" id="3.30.470.20:FF:000002">
    <property type="entry name" value="Succinate--CoA ligase [ADP-forming] subunit beta"/>
    <property type="match status" value="1"/>
</dbReference>
<dbReference type="Pfam" id="PF08442">
    <property type="entry name" value="ATP-grasp_2"/>
    <property type="match status" value="1"/>
</dbReference>
<feature type="domain" description="ATP-grasp" evidence="9">
    <location>
        <begin position="9"/>
        <end position="222"/>
    </location>
</feature>
<dbReference type="SUPFAM" id="SSF52210">
    <property type="entry name" value="Succinyl-CoA synthetase domains"/>
    <property type="match status" value="1"/>
</dbReference>